<evidence type="ECO:0000256" key="4">
    <source>
        <dbReference type="ARBA" id="ARBA00022989"/>
    </source>
</evidence>
<sequence length="263" mass="29493">MQQLTALDLSLASFFIILLAGLSWMLHLNLHKRIFISAIRTVVQLLFIGYILKVLFERVEFEWILLLSVIMLSIATYEVMARQKSRFTGFWGYGLGFITLFISSFSISFLVLIVIIDESPWYNPQFSIPLIGMMLGNAMTSLALALDRLTQSVIDKQKQIEAQLILGASWRDAINEMIHDSVRVGMLPIINAMAAAGIVSLPGMMTGQILAGADPMDAVKYQILIMFMIAGGSGLASIIGVRIGARYLFDDRWRLRLDRLQKN</sequence>
<evidence type="ECO:0000313" key="7">
    <source>
        <dbReference type="EMBL" id="VAX00261.1"/>
    </source>
</evidence>
<organism evidence="7">
    <name type="scientific">hydrothermal vent metagenome</name>
    <dbReference type="NCBI Taxonomy" id="652676"/>
    <lineage>
        <taxon>unclassified sequences</taxon>
        <taxon>metagenomes</taxon>
        <taxon>ecological metagenomes</taxon>
    </lineage>
</organism>
<dbReference type="EMBL" id="UOFS01000043">
    <property type="protein sequence ID" value="VAX00261.1"/>
    <property type="molecule type" value="Genomic_DNA"/>
</dbReference>
<comment type="subcellular location">
    <subcellularLocation>
        <location evidence="1">Membrane</location>
        <topology evidence="1">Multi-pass membrane protein</topology>
    </subcellularLocation>
</comment>
<feature type="transmembrane region" description="Helical" evidence="6">
    <location>
        <begin position="189"/>
        <end position="211"/>
    </location>
</feature>
<protein>
    <submittedName>
        <fullName evidence="7">Probable iron export permease protein FetB</fullName>
    </submittedName>
</protein>
<name>A0A3B1AF11_9ZZZZ</name>
<feature type="transmembrane region" description="Helical" evidence="6">
    <location>
        <begin position="6"/>
        <end position="26"/>
    </location>
</feature>
<proteinExistence type="inferred from homology"/>
<feature type="transmembrane region" description="Helical" evidence="6">
    <location>
        <begin position="62"/>
        <end position="80"/>
    </location>
</feature>
<dbReference type="Pfam" id="PF03649">
    <property type="entry name" value="UPF0014"/>
    <property type="match status" value="1"/>
</dbReference>
<gene>
    <name evidence="7" type="ORF">MNBD_GAMMA22-80</name>
</gene>
<dbReference type="InterPro" id="IPR005226">
    <property type="entry name" value="UPF0014_fam"/>
</dbReference>
<dbReference type="PANTHER" id="PTHR30028">
    <property type="entry name" value="UPF0014 INNER MEMBRANE PROTEIN YBBM-RELATED"/>
    <property type="match status" value="1"/>
</dbReference>
<feature type="transmembrane region" description="Helical" evidence="6">
    <location>
        <begin position="223"/>
        <end position="249"/>
    </location>
</feature>
<dbReference type="PANTHER" id="PTHR30028:SF0">
    <property type="entry name" value="PROTEIN ALUMINUM SENSITIVE 3"/>
    <property type="match status" value="1"/>
</dbReference>
<feature type="transmembrane region" description="Helical" evidence="6">
    <location>
        <begin position="128"/>
        <end position="146"/>
    </location>
</feature>
<keyword evidence="4 6" id="KW-1133">Transmembrane helix</keyword>
<dbReference type="GO" id="GO:0005886">
    <property type="term" value="C:plasma membrane"/>
    <property type="evidence" value="ECO:0007669"/>
    <property type="project" value="TreeGrafter"/>
</dbReference>
<keyword evidence="5 6" id="KW-0472">Membrane</keyword>
<reference evidence="7" key="1">
    <citation type="submission" date="2018-06" db="EMBL/GenBank/DDBJ databases">
        <authorList>
            <person name="Zhirakovskaya E."/>
        </authorList>
    </citation>
    <scope>NUCLEOTIDE SEQUENCE</scope>
</reference>
<keyword evidence="3 6" id="KW-0812">Transmembrane</keyword>
<dbReference type="AlphaFoldDB" id="A0A3B1AF11"/>
<evidence type="ECO:0000256" key="6">
    <source>
        <dbReference type="SAM" id="Phobius"/>
    </source>
</evidence>
<evidence type="ECO:0000256" key="2">
    <source>
        <dbReference type="ARBA" id="ARBA00005268"/>
    </source>
</evidence>
<evidence type="ECO:0000256" key="1">
    <source>
        <dbReference type="ARBA" id="ARBA00004141"/>
    </source>
</evidence>
<comment type="similarity">
    <text evidence="2">Belongs to the UPF0014 family.</text>
</comment>
<feature type="transmembrane region" description="Helical" evidence="6">
    <location>
        <begin position="92"/>
        <end position="116"/>
    </location>
</feature>
<evidence type="ECO:0000256" key="3">
    <source>
        <dbReference type="ARBA" id="ARBA00022692"/>
    </source>
</evidence>
<feature type="transmembrane region" description="Helical" evidence="6">
    <location>
        <begin position="38"/>
        <end position="56"/>
    </location>
</feature>
<evidence type="ECO:0000256" key="5">
    <source>
        <dbReference type="ARBA" id="ARBA00023136"/>
    </source>
</evidence>
<accession>A0A3B1AF11</accession>